<name>A0A0J6WWE1_9FIRM</name>
<gene>
    <name evidence="4" type="ORF">AB840_00225</name>
</gene>
<dbReference type="InterPro" id="IPR003723">
    <property type="entry name" value="Precorrin-6x_reduct"/>
</dbReference>
<keyword evidence="2" id="KW-0169">Cobalamin biosynthesis</keyword>
<evidence type="ECO:0000313" key="5">
    <source>
        <dbReference type="Proteomes" id="UP000036503"/>
    </source>
</evidence>
<reference evidence="4 5" key="1">
    <citation type="submission" date="2015-06" db="EMBL/GenBank/DDBJ databases">
        <title>Draft genome sequence of beer spoilage bacterium Megasphaera cerevisiae type strain 20462.</title>
        <authorList>
            <person name="Kutumbaka K."/>
            <person name="Pasmowitz J."/>
            <person name="Mategko J."/>
            <person name="Reyes D."/>
            <person name="Friedrich A."/>
            <person name="Han S."/>
            <person name="Martens-Habbena W."/>
            <person name="Neal-McKinney J."/>
            <person name="Janagama H.K."/>
            <person name="Nadala C."/>
            <person name="Samadpour M."/>
        </authorList>
    </citation>
    <scope>NUCLEOTIDE SEQUENCE [LARGE SCALE GENOMIC DNA]</scope>
    <source>
        <strain evidence="4 5">DSM 20462</strain>
    </source>
</reference>
<accession>A0A0J6WWE1</accession>
<dbReference type="STRING" id="39029.BSR42_02665"/>
<keyword evidence="5" id="KW-1185">Reference proteome</keyword>
<dbReference type="OrthoDB" id="9780707at2"/>
<evidence type="ECO:0000256" key="3">
    <source>
        <dbReference type="ARBA" id="ARBA00023002"/>
    </source>
</evidence>
<organism evidence="4 5">
    <name type="scientific">Megasphaera cerevisiae DSM 20462</name>
    <dbReference type="NCBI Taxonomy" id="1122219"/>
    <lineage>
        <taxon>Bacteria</taxon>
        <taxon>Bacillati</taxon>
        <taxon>Bacillota</taxon>
        <taxon>Negativicutes</taxon>
        <taxon>Veillonellales</taxon>
        <taxon>Veillonellaceae</taxon>
        <taxon>Megasphaera</taxon>
    </lineage>
</organism>
<comment type="caution">
    <text evidence="4">The sequence shown here is derived from an EMBL/GenBank/DDBJ whole genome shotgun (WGS) entry which is preliminary data.</text>
</comment>
<dbReference type="EMBL" id="LEKT01000001">
    <property type="protein sequence ID" value="KMO87850.1"/>
    <property type="molecule type" value="Genomic_DNA"/>
</dbReference>
<dbReference type="Proteomes" id="UP000036503">
    <property type="component" value="Unassembled WGS sequence"/>
</dbReference>
<dbReference type="NCBIfam" id="TIGR00715">
    <property type="entry name" value="precor6x_red"/>
    <property type="match status" value="1"/>
</dbReference>
<evidence type="ECO:0008006" key="6">
    <source>
        <dbReference type="Google" id="ProtNLM"/>
    </source>
</evidence>
<evidence type="ECO:0000313" key="4">
    <source>
        <dbReference type="EMBL" id="KMO87850.1"/>
    </source>
</evidence>
<dbReference type="AlphaFoldDB" id="A0A0J6WWE1"/>
<dbReference type="InParanoid" id="A0A0J6WWE1"/>
<dbReference type="PANTHER" id="PTHR36925">
    <property type="entry name" value="COBALT-PRECORRIN-6A REDUCTASE"/>
    <property type="match status" value="1"/>
</dbReference>
<dbReference type="UniPathway" id="UPA00148"/>
<sequence>MKQTTVWIIAGTTEGRELACYVSRFDVQVYVSVATEYGAALIPNCPNVTVLQQRMTAAEMIRFLRKCEPVLVVDATHPYAAAVTENVKTACKESGVSYLRVVRPESHCGGCISVWSMEEAVELLSHTDGTVFLTTGSKDLPIFTRLDGYADRIVLRILPSRTSLDRALALGYRPAHIVCMQGPFGEALNEAMFRHFHTAYVVTKDSGRPGGFEDKASGAARAGAELIVVRRRHEEGTGYYDVLEVIRKRLENRMLKGKHL</sequence>
<proteinExistence type="predicted"/>
<dbReference type="GO" id="GO:0016994">
    <property type="term" value="F:precorrin-6A reductase activity"/>
    <property type="evidence" value="ECO:0007669"/>
    <property type="project" value="InterPro"/>
</dbReference>
<dbReference type="PROSITE" id="PS51014">
    <property type="entry name" value="COBK_CBIJ"/>
    <property type="match status" value="1"/>
</dbReference>
<dbReference type="Pfam" id="PF02571">
    <property type="entry name" value="CbiJ"/>
    <property type="match status" value="1"/>
</dbReference>
<comment type="pathway">
    <text evidence="1">Cofactor biosynthesis; adenosylcobalamin biosynthesis.</text>
</comment>
<dbReference type="PATRIC" id="fig|1122219.3.peg.49"/>
<protein>
    <recommendedName>
        <fullName evidence="6">Precorrin-6A reductase</fullName>
    </recommendedName>
</protein>
<evidence type="ECO:0000256" key="2">
    <source>
        <dbReference type="ARBA" id="ARBA00022573"/>
    </source>
</evidence>
<dbReference type="RefSeq" id="WP_048512809.1">
    <property type="nucleotide sequence ID" value="NZ_FUXD01000003.1"/>
</dbReference>
<keyword evidence="3" id="KW-0560">Oxidoreductase</keyword>
<dbReference type="GO" id="GO:0009236">
    <property type="term" value="P:cobalamin biosynthetic process"/>
    <property type="evidence" value="ECO:0007669"/>
    <property type="project" value="UniProtKB-UniPathway"/>
</dbReference>
<dbReference type="PANTHER" id="PTHR36925:SF1">
    <property type="entry name" value="COBALT-PRECORRIN-6A REDUCTASE"/>
    <property type="match status" value="1"/>
</dbReference>
<evidence type="ECO:0000256" key="1">
    <source>
        <dbReference type="ARBA" id="ARBA00004953"/>
    </source>
</evidence>